<comment type="subcellular location">
    <subcellularLocation>
        <location evidence="1">Cell membrane</location>
        <topology evidence="1">Multi-pass membrane protein</topology>
    </subcellularLocation>
</comment>
<organism evidence="8 9">
    <name type="scientific">Enterococcus florum</name>
    <dbReference type="NCBI Taxonomy" id="2480627"/>
    <lineage>
        <taxon>Bacteria</taxon>
        <taxon>Bacillati</taxon>
        <taxon>Bacillota</taxon>
        <taxon>Bacilli</taxon>
        <taxon>Lactobacillales</taxon>
        <taxon>Enterococcaceae</taxon>
        <taxon>Enterococcus</taxon>
    </lineage>
</organism>
<evidence type="ECO:0000256" key="1">
    <source>
        <dbReference type="ARBA" id="ARBA00004651"/>
    </source>
</evidence>
<dbReference type="RefSeq" id="WP_146622912.1">
    <property type="nucleotide sequence ID" value="NZ_BJCC01000019.1"/>
</dbReference>
<sequence length="192" mass="21976">MTEDKKPAVGPKTAQERLSQAAIQQDKTIIQQFHGYPNYYYAGFWIRMFAFLLDTLCITAITNVLIGSIFNLINLEKHSELFSPYGVAALVVYLLYFILLTKINHGQTIGKMAFGIRVVCFQEEILSWKTVLIREGACRFILKNPFFMLGYLLVLFTPNKQHLGDFFTDTSVVTINLLRAEMEGINLSNEQY</sequence>
<keyword evidence="3 6" id="KW-0812">Transmembrane</keyword>
<gene>
    <name evidence="8" type="ORF">NRIC_23790</name>
</gene>
<dbReference type="EMBL" id="BJCC01000019">
    <property type="protein sequence ID" value="GCF94488.1"/>
    <property type="molecule type" value="Genomic_DNA"/>
</dbReference>
<keyword evidence="5 6" id="KW-0472">Membrane</keyword>
<dbReference type="InterPro" id="IPR010432">
    <property type="entry name" value="RDD"/>
</dbReference>
<reference evidence="9" key="1">
    <citation type="submission" date="2019-02" db="EMBL/GenBank/DDBJ databases">
        <title>Draft genome sequence of Enterococcus sp. Gos25-1.</title>
        <authorList>
            <person name="Tanaka N."/>
            <person name="Shiwa Y."/>
            <person name="Fujita N."/>
        </authorList>
    </citation>
    <scope>NUCLEOTIDE SEQUENCE [LARGE SCALE GENOMIC DNA]</scope>
    <source>
        <strain evidence="9">Gos25-1</strain>
    </source>
</reference>
<evidence type="ECO:0000256" key="2">
    <source>
        <dbReference type="ARBA" id="ARBA00022475"/>
    </source>
</evidence>
<evidence type="ECO:0000256" key="6">
    <source>
        <dbReference type="SAM" id="Phobius"/>
    </source>
</evidence>
<evidence type="ECO:0000256" key="5">
    <source>
        <dbReference type="ARBA" id="ARBA00023136"/>
    </source>
</evidence>
<dbReference type="PANTHER" id="PTHR36115">
    <property type="entry name" value="PROLINE-RICH ANTIGEN HOMOLOG-RELATED"/>
    <property type="match status" value="1"/>
</dbReference>
<keyword evidence="2" id="KW-1003">Cell membrane</keyword>
<evidence type="ECO:0000259" key="7">
    <source>
        <dbReference type="Pfam" id="PF06271"/>
    </source>
</evidence>
<dbReference type="InterPro" id="IPR051791">
    <property type="entry name" value="Pra-immunoreactive"/>
</dbReference>
<dbReference type="Proteomes" id="UP000290567">
    <property type="component" value="Unassembled WGS sequence"/>
</dbReference>
<accession>A0A4P5PEC4</accession>
<dbReference type="GO" id="GO:0005886">
    <property type="term" value="C:plasma membrane"/>
    <property type="evidence" value="ECO:0007669"/>
    <property type="project" value="UniProtKB-SubCell"/>
</dbReference>
<dbReference type="AlphaFoldDB" id="A0A4P5PEC4"/>
<feature type="domain" description="RDD" evidence="7">
    <location>
        <begin position="41"/>
        <end position="168"/>
    </location>
</feature>
<evidence type="ECO:0000313" key="9">
    <source>
        <dbReference type="Proteomes" id="UP000290567"/>
    </source>
</evidence>
<evidence type="ECO:0000256" key="3">
    <source>
        <dbReference type="ARBA" id="ARBA00022692"/>
    </source>
</evidence>
<keyword evidence="4 6" id="KW-1133">Transmembrane helix</keyword>
<dbReference type="OrthoDB" id="9793824at2"/>
<name>A0A4P5PEC4_9ENTE</name>
<dbReference type="Pfam" id="PF06271">
    <property type="entry name" value="RDD"/>
    <property type="match status" value="1"/>
</dbReference>
<protein>
    <recommendedName>
        <fullName evidence="7">RDD domain-containing protein</fullName>
    </recommendedName>
</protein>
<feature type="transmembrane region" description="Helical" evidence="6">
    <location>
        <begin position="82"/>
        <end position="101"/>
    </location>
</feature>
<evidence type="ECO:0000313" key="8">
    <source>
        <dbReference type="EMBL" id="GCF94488.1"/>
    </source>
</evidence>
<proteinExistence type="predicted"/>
<evidence type="ECO:0000256" key="4">
    <source>
        <dbReference type="ARBA" id="ARBA00022989"/>
    </source>
</evidence>
<feature type="transmembrane region" description="Helical" evidence="6">
    <location>
        <begin position="49"/>
        <end position="70"/>
    </location>
</feature>
<dbReference type="PANTHER" id="PTHR36115:SF9">
    <property type="entry name" value="LMO1584 PROTEIN"/>
    <property type="match status" value="1"/>
</dbReference>
<keyword evidence="9" id="KW-1185">Reference proteome</keyword>
<comment type="caution">
    <text evidence="8">The sequence shown here is derived from an EMBL/GenBank/DDBJ whole genome shotgun (WGS) entry which is preliminary data.</text>
</comment>